<evidence type="ECO:0000313" key="1">
    <source>
        <dbReference type="EMBL" id="KAJ8874432.1"/>
    </source>
</evidence>
<gene>
    <name evidence="1" type="ORF">PR048_025281</name>
</gene>
<organism evidence="1 2">
    <name type="scientific">Dryococelus australis</name>
    <dbReference type="NCBI Taxonomy" id="614101"/>
    <lineage>
        <taxon>Eukaryota</taxon>
        <taxon>Metazoa</taxon>
        <taxon>Ecdysozoa</taxon>
        <taxon>Arthropoda</taxon>
        <taxon>Hexapoda</taxon>
        <taxon>Insecta</taxon>
        <taxon>Pterygota</taxon>
        <taxon>Neoptera</taxon>
        <taxon>Polyneoptera</taxon>
        <taxon>Phasmatodea</taxon>
        <taxon>Verophasmatodea</taxon>
        <taxon>Anareolatae</taxon>
        <taxon>Phasmatidae</taxon>
        <taxon>Eurycanthinae</taxon>
        <taxon>Dryococelus</taxon>
    </lineage>
</organism>
<reference evidence="1 2" key="1">
    <citation type="submission" date="2023-02" db="EMBL/GenBank/DDBJ databases">
        <title>LHISI_Scaffold_Assembly.</title>
        <authorList>
            <person name="Stuart O.P."/>
            <person name="Cleave R."/>
            <person name="Magrath M.J.L."/>
            <person name="Mikheyev A.S."/>
        </authorList>
    </citation>
    <scope>NUCLEOTIDE SEQUENCE [LARGE SCALE GENOMIC DNA]</scope>
    <source>
        <strain evidence="1">Daus_M_001</strain>
        <tissue evidence="1">Leg muscle</tissue>
    </source>
</reference>
<keyword evidence="2" id="KW-1185">Reference proteome</keyword>
<dbReference type="EMBL" id="JARBHB010000010">
    <property type="protein sequence ID" value="KAJ8874432.1"/>
    <property type="molecule type" value="Genomic_DNA"/>
</dbReference>
<name>A0ABQ9GQZ5_9NEOP</name>
<sequence length="269" mass="29832">MIKGYVMLSEDCEASCNGEGRGVAQFCVRFAASNKFRVVKAVRLEHCTPIQSYALRGDCALGVCGSVALIVPVLLVLRRGRNLQLAEYPYAEYPYTIVTIARLTKNTRLPRHDTTYMVRSVCGLHRCGTIGAGDTAGIHNKSANGKQSCPNKFAAPTARQKLYFSLRRAHRDTWKQSLNMGLVPCRLSSIPAQCSNSTWLHSTCEQNTCEEYQRGRSQISACMNRAGRCRWSAGFLRDLTFPSPSHSGAAPRSPHFTLIGSQDFDFKSR</sequence>
<evidence type="ECO:0000313" key="2">
    <source>
        <dbReference type="Proteomes" id="UP001159363"/>
    </source>
</evidence>
<dbReference type="Proteomes" id="UP001159363">
    <property type="component" value="Chromosome 9"/>
</dbReference>
<comment type="caution">
    <text evidence="1">The sequence shown here is derived from an EMBL/GenBank/DDBJ whole genome shotgun (WGS) entry which is preliminary data.</text>
</comment>
<protein>
    <submittedName>
        <fullName evidence="1">Uncharacterized protein</fullName>
    </submittedName>
</protein>
<accession>A0ABQ9GQZ5</accession>
<proteinExistence type="predicted"/>